<reference evidence="1" key="1">
    <citation type="submission" date="2020-04" db="EMBL/GenBank/DDBJ databases">
        <authorList>
            <person name="Alioto T."/>
            <person name="Alioto T."/>
            <person name="Gomez Garrido J."/>
        </authorList>
    </citation>
    <scope>NUCLEOTIDE SEQUENCE</scope>
    <source>
        <strain evidence="1">A484AB</strain>
    </source>
</reference>
<proteinExistence type="predicted"/>
<accession>A0A7D9L8D2</accession>
<dbReference type="Proteomes" id="UP001152795">
    <property type="component" value="Unassembled WGS sequence"/>
</dbReference>
<name>A0A7D9L8D2_PARCT</name>
<gene>
    <name evidence="1" type="ORF">PACLA_8A087474</name>
</gene>
<sequence>MTTTCATNPLKECAAITPQVAGFKVVRVLSLNCLQQADTHHGSLQFELWNAQLSEGCNSGFPHHEATLDRSILIQEPEADHCTEGLNRGVAEDVDLNDGRAAGHRSIESRVFERSQVW</sequence>
<evidence type="ECO:0000313" key="1">
    <source>
        <dbReference type="EMBL" id="CAB4029063.1"/>
    </source>
</evidence>
<dbReference type="EMBL" id="CACRXK020015919">
    <property type="protein sequence ID" value="CAB4029063.1"/>
    <property type="molecule type" value="Genomic_DNA"/>
</dbReference>
<organism evidence="1 2">
    <name type="scientific">Paramuricea clavata</name>
    <name type="common">Red gorgonian</name>
    <name type="synonym">Violescent sea-whip</name>
    <dbReference type="NCBI Taxonomy" id="317549"/>
    <lineage>
        <taxon>Eukaryota</taxon>
        <taxon>Metazoa</taxon>
        <taxon>Cnidaria</taxon>
        <taxon>Anthozoa</taxon>
        <taxon>Octocorallia</taxon>
        <taxon>Malacalcyonacea</taxon>
        <taxon>Plexauridae</taxon>
        <taxon>Paramuricea</taxon>
    </lineage>
</organism>
<evidence type="ECO:0000313" key="2">
    <source>
        <dbReference type="Proteomes" id="UP001152795"/>
    </source>
</evidence>
<dbReference type="AlphaFoldDB" id="A0A7D9L8D2"/>
<keyword evidence="2" id="KW-1185">Reference proteome</keyword>
<protein>
    <submittedName>
        <fullName evidence="1">Uncharacterized protein</fullName>
    </submittedName>
</protein>
<comment type="caution">
    <text evidence="1">The sequence shown here is derived from an EMBL/GenBank/DDBJ whole genome shotgun (WGS) entry which is preliminary data.</text>
</comment>